<reference evidence="1" key="2">
    <citation type="submission" date="2024-10" db="UniProtKB">
        <authorList>
            <consortium name="EnsemblProtists"/>
        </authorList>
    </citation>
    <scope>IDENTIFICATION</scope>
</reference>
<evidence type="ECO:0000313" key="1">
    <source>
        <dbReference type="EnsemblProtists" id="EOD05447"/>
    </source>
</evidence>
<accession>A0A0D3I2G2</accession>
<organism evidence="1 2">
    <name type="scientific">Emiliania huxleyi (strain CCMP1516)</name>
    <dbReference type="NCBI Taxonomy" id="280463"/>
    <lineage>
        <taxon>Eukaryota</taxon>
        <taxon>Haptista</taxon>
        <taxon>Haptophyta</taxon>
        <taxon>Prymnesiophyceae</taxon>
        <taxon>Isochrysidales</taxon>
        <taxon>Noelaerhabdaceae</taxon>
        <taxon>Emiliania</taxon>
    </lineage>
</organism>
<dbReference type="HOGENOM" id="CLU_1985782_0_0_1"/>
<evidence type="ECO:0000313" key="2">
    <source>
        <dbReference type="Proteomes" id="UP000013827"/>
    </source>
</evidence>
<dbReference type="PaxDb" id="2903-EOD05447"/>
<dbReference type="RefSeq" id="XP_005757876.1">
    <property type="nucleotide sequence ID" value="XM_005757819.1"/>
</dbReference>
<proteinExistence type="predicted"/>
<dbReference type="EnsemblProtists" id="EOD05447">
    <property type="protein sequence ID" value="EOD05447"/>
    <property type="gene ID" value="EMIHUDRAFT_433204"/>
</dbReference>
<protein>
    <submittedName>
        <fullName evidence="1">Uncharacterized protein</fullName>
    </submittedName>
</protein>
<dbReference type="AlphaFoldDB" id="A0A0D3I2G2"/>
<dbReference type="GeneID" id="17251538"/>
<keyword evidence="2" id="KW-1185">Reference proteome</keyword>
<name>A0A0D3I2G2_EMIH1</name>
<dbReference type="KEGG" id="ehx:EMIHUDRAFT_433204"/>
<reference evidence="2" key="1">
    <citation type="journal article" date="2013" name="Nature">
        <title>Pan genome of the phytoplankton Emiliania underpins its global distribution.</title>
        <authorList>
            <person name="Read B.A."/>
            <person name="Kegel J."/>
            <person name="Klute M.J."/>
            <person name="Kuo A."/>
            <person name="Lefebvre S.C."/>
            <person name="Maumus F."/>
            <person name="Mayer C."/>
            <person name="Miller J."/>
            <person name="Monier A."/>
            <person name="Salamov A."/>
            <person name="Young J."/>
            <person name="Aguilar M."/>
            <person name="Claverie J.M."/>
            <person name="Frickenhaus S."/>
            <person name="Gonzalez K."/>
            <person name="Herman E.K."/>
            <person name="Lin Y.C."/>
            <person name="Napier J."/>
            <person name="Ogata H."/>
            <person name="Sarno A.F."/>
            <person name="Shmutz J."/>
            <person name="Schroeder D."/>
            <person name="de Vargas C."/>
            <person name="Verret F."/>
            <person name="von Dassow P."/>
            <person name="Valentin K."/>
            <person name="Van de Peer Y."/>
            <person name="Wheeler G."/>
            <person name="Dacks J.B."/>
            <person name="Delwiche C.F."/>
            <person name="Dyhrman S.T."/>
            <person name="Glockner G."/>
            <person name="John U."/>
            <person name="Richards T."/>
            <person name="Worden A.Z."/>
            <person name="Zhang X."/>
            <person name="Grigoriev I.V."/>
            <person name="Allen A.E."/>
            <person name="Bidle K."/>
            <person name="Borodovsky M."/>
            <person name="Bowler C."/>
            <person name="Brownlee C."/>
            <person name="Cock J.M."/>
            <person name="Elias M."/>
            <person name="Gladyshev V.N."/>
            <person name="Groth M."/>
            <person name="Guda C."/>
            <person name="Hadaegh A."/>
            <person name="Iglesias-Rodriguez M.D."/>
            <person name="Jenkins J."/>
            <person name="Jones B.M."/>
            <person name="Lawson T."/>
            <person name="Leese F."/>
            <person name="Lindquist E."/>
            <person name="Lobanov A."/>
            <person name="Lomsadze A."/>
            <person name="Malik S.B."/>
            <person name="Marsh M.E."/>
            <person name="Mackinder L."/>
            <person name="Mock T."/>
            <person name="Mueller-Roeber B."/>
            <person name="Pagarete A."/>
            <person name="Parker M."/>
            <person name="Probert I."/>
            <person name="Quesneville H."/>
            <person name="Raines C."/>
            <person name="Rensing S.A."/>
            <person name="Riano-Pachon D.M."/>
            <person name="Richier S."/>
            <person name="Rokitta S."/>
            <person name="Shiraiwa Y."/>
            <person name="Soanes D.M."/>
            <person name="van der Giezen M."/>
            <person name="Wahlund T.M."/>
            <person name="Williams B."/>
            <person name="Wilson W."/>
            <person name="Wolfe G."/>
            <person name="Wurch L.L."/>
        </authorList>
    </citation>
    <scope>NUCLEOTIDE SEQUENCE</scope>
</reference>
<sequence>MKLRGGMSLGPLNPGNFEGGMKVAAAITAAGAVTSKYADVGETQLTKLFSGDVWNTNLIISIVTGVTSTVVYSVGGSAFDAAKLTAVLWAVGLLSKLKNNDFDVGTLKDNPVETVVAAAAAYLAFA</sequence>
<dbReference type="Proteomes" id="UP000013827">
    <property type="component" value="Unassembled WGS sequence"/>
</dbReference>